<sequence length="147" mass="16563">MDSPAHQSIWFQQTLEVSTEGRGTTDVTQKVADVVIQAGVRLGLCHIFMQHTSASVILTENADRNVHDDLERFMQSTVPDSNRLYRHDSEGPDDMPSHIRSVLTNASLSIPVSKGQLTLGIWQGIYLWEHRLRPHNRTLVITVHGIE</sequence>
<reference evidence="2" key="1">
    <citation type="submission" date="2018-05" db="EMBL/GenBank/DDBJ databases">
        <authorList>
            <person name="Lanie J.A."/>
            <person name="Ng W.-L."/>
            <person name="Kazmierczak K.M."/>
            <person name="Andrzejewski T.M."/>
            <person name="Davidsen T.M."/>
            <person name="Wayne K.J."/>
            <person name="Tettelin H."/>
            <person name="Glass J.I."/>
            <person name="Rusch D."/>
            <person name="Podicherti R."/>
            <person name="Tsui H.-C.T."/>
            <person name="Winkler M.E."/>
        </authorList>
    </citation>
    <scope>NUCLEOTIDE SEQUENCE</scope>
</reference>
<dbReference type="SUPFAM" id="SSF111038">
    <property type="entry name" value="YjbQ-like"/>
    <property type="match status" value="1"/>
</dbReference>
<dbReference type="Gene3D" id="2.60.120.460">
    <property type="entry name" value="YjbQ-like"/>
    <property type="match status" value="1"/>
</dbReference>
<gene>
    <name evidence="2" type="ORF">METZ01_LOCUS57961</name>
</gene>
<protein>
    <recommendedName>
        <fullName evidence="3">Secondary thiamine-phosphate synthase enzyme</fullName>
    </recommendedName>
</protein>
<dbReference type="NCBIfam" id="TIGR00149">
    <property type="entry name" value="TIGR00149_YjbQ"/>
    <property type="match status" value="1"/>
</dbReference>
<organism evidence="2">
    <name type="scientific">marine metagenome</name>
    <dbReference type="NCBI Taxonomy" id="408172"/>
    <lineage>
        <taxon>unclassified sequences</taxon>
        <taxon>metagenomes</taxon>
        <taxon>ecological metagenomes</taxon>
    </lineage>
</organism>
<dbReference type="EMBL" id="UINC01003301">
    <property type="protein sequence ID" value="SVA05107.1"/>
    <property type="molecule type" value="Genomic_DNA"/>
</dbReference>
<dbReference type="AlphaFoldDB" id="A0A381SRV4"/>
<dbReference type="PANTHER" id="PTHR30615">
    <property type="entry name" value="UNCHARACTERIZED PROTEIN YJBQ-RELATED"/>
    <property type="match status" value="1"/>
</dbReference>
<evidence type="ECO:0000256" key="1">
    <source>
        <dbReference type="ARBA" id="ARBA00005534"/>
    </source>
</evidence>
<accession>A0A381SRV4</accession>
<name>A0A381SRV4_9ZZZZ</name>
<evidence type="ECO:0000313" key="2">
    <source>
        <dbReference type="EMBL" id="SVA05107.1"/>
    </source>
</evidence>
<dbReference type="PIRSF" id="PIRSF004681">
    <property type="entry name" value="UCP004681"/>
    <property type="match status" value="1"/>
</dbReference>
<evidence type="ECO:0008006" key="3">
    <source>
        <dbReference type="Google" id="ProtNLM"/>
    </source>
</evidence>
<comment type="similarity">
    <text evidence="1">Belongs to the UPF0047 family.</text>
</comment>
<dbReference type="Pfam" id="PF01894">
    <property type="entry name" value="YjbQ"/>
    <property type="match status" value="1"/>
</dbReference>
<dbReference type="InterPro" id="IPR035917">
    <property type="entry name" value="YjbQ-like_sf"/>
</dbReference>
<dbReference type="InterPro" id="IPR001602">
    <property type="entry name" value="UPF0047_YjbQ-like"/>
</dbReference>
<proteinExistence type="inferred from homology"/>
<dbReference type="PANTHER" id="PTHR30615:SF8">
    <property type="entry name" value="UPF0047 PROTEIN C4A8.02C"/>
    <property type="match status" value="1"/>
</dbReference>